<keyword evidence="7" id="KW-1185">Reference proteome</keyword>
<dbReference type="SUPFAM" id="SSF110710">
    <property type="entry name" value="TTHA0583/YokD-like"/>
    <property type="match status" value="1"/>
</dbReference>
<dbReference type="Proteomes" id="UP000301751">
    <property type="component" value="Unassembled WGS sequence"/>
</dbReference>
<dbReference type="InterPro" id="IPR003679">
    <property type="entry name" value="Amioglycoside_AcTrfase"/>
</dbReference>
<evidence type="ECO:0000313" key="6">
    <source>
        <dbReference type="EMBL" id="GCL65937.1"/>
    </source>
</evidence>
<dbReference type="EC" id="2.3.1.-" evidence="5"/>
<dbReference type="AlphaFoldDB" id="A0A480B0R8"/>
<sequence>MKRTRLADLGAALQQLRLPRDGVAIVHSSMLRFGQIEDGLPGVLWMLRQVLGEGCTLLMPAFTLSYGRTRQWDWQASKAETGALCEHFRRLPGTLRTLHPFHSLAVAGPLAERFAACRNLSSFGPGSPWELLVGLDAVNLALGTDFEGGATFLHHAEQTAQVPYRHHKDFPGAVRGPDGQLQAATYGMYVREIGPGHQAVNRWQPVWDDLVAAGLVRQAAVQGTPLFAMDIAPVHAWLHQRLCAQPMYCAERIETETATGG</sequence>
<keyword evidence="5" id="KW-0046">Antibiotic resistance</keyword>
<evidence type="ECO:0000256" key="3">
    <source>
        <dbReference type="ARBA" id="ARBA00022679"/>
    </source>
</evidence>
<dbReference type="Pfam" id="PF02522">
    <property type="entry name" value="Antibiotic_NAT"/>
    <property type="match status" value="1"/>
</dbReference>
<dbReference type="PANTHER" id="PTHR11104:SF0">
    <property type="entry name" value="SPBETA PROPHAGE-DERIVED AMINOGLYCOSIDE N(3')-ACETYLTRANSFERASE-LIKE PROTEIN YOKD"/>
    <property type="match status" value="1"/>
</dbReference>
<reference evidence="7" key="1">
    <citation type="submission" date="2019-03" db="EMBL/GenBank/DDBJ databases">
        <title>Aquabacterium pictum sp.nov., the first bacteriochlorophyll a-containing freshwater bacterium in the genus Aquabacterium of the class Betaproteobacteria.</title>
        <authorList>
            <person name="Hirose S."/>
            <person name="Tank M."/>
            <person name="Hara E."/>
            <person name="Tamaki H."/>
            <person name="Takaichi S."/>
            <person name="Haruta S."/>
            <person name="Hanada S."/>
        </authorList>
    </citation>
    <scope>NUCLEOTIDE SEQUENCE [LARGE SCALE GENOMIC DNA]</scope>
    <source>
        <strain evidence="7">W35</strain>
    </source>
</reference>
<comment type="similarity">
    <text evidence="1 5">Belongs to the antibiotic N-acetyltransferase family.</text>
</comment>
<accession>A0A480B0R8</accession>
<dbReference type="RefSeq" id="WP_137735639.1">
    <property type="nucleotide sequence ID" value="NZ_BJCL01000022.1"/>
</dbReference>
<dbReference type="GO" id="GO:0046353">
    <property type="term" value="F:aminoglycoside 3-N-acetyltransferase activity"/>
    <property type="evidence" value="ECO:0007669"/>
    <property type="project" value="UniProtKB-EC"/>
</dbReference>
<protein>
    <recommendedName>
        <fullName evidence="2 5">Aminoglycoside N(3)-acetyltransferase</fullName>
        <ecNumber evidence="5">2.3.1.-</ecNumber>
    </recommendedName>
</protein>
<dbReference type="GO" id="GO:0046677">
    <property type="term" value="P:response to antibiotic"/>
    <property type="evidence" value="ECO:0007669"/>
    <property type="project" value="UniProtKB-KW"/>
</dbReference>
<dbReference type="OrthoDB" id="7330654at2"/>
<comment type="caution">
    <text evidence="6">The sequence shown here is derived from an EMBL/GenBank/DDBJ whole genome shotgun (WGS) entry which is preliminary data.</text>
</comment>
<evidence type="ECO:0000313" key="7">
    <source>
        <dbReference type="Proteomes" id="UP000301751"/>
    </source>
</evidence>
<organism evidence="6 7">
    <name type="scientific">Pseudaquabacterium pictum</name>
    <dbReference type="NCBI Taxonomy" id="2315236"/>
    <lineage>
        <taxon>Bacteria</taxon>
        <taxon>Pseudomonadati</taxon>
        <taxon>Pseudomonadota</taxon>
        <taxon>Betaproteobacteria</taxon>
        <taxon>Burkholderiales</taxon>
        <taxon>Sphaerotilaceae</taxon>
        <taxon>Pseudaquabacterium</taxon>
    </lineage>
</organism>
<evidence type="ECO:0000256" key="1">
    <source>
        <dbReference type="ARBA" id="ARBA00006383"/>
    </source>
</evidence>
<name>A0A480B0R8_9BURK</name>
<keyword evidence="4 5" id="KW-0012">Acyltransferase</keyword>
<comment type="catalytic activity">
    <reaction evidence="5">
        <text>a 2-deoxystreptamine antibiotic + acetyl-CoA = an N(3)-acetyl-2-deoxystreptamine antibiotic + CoA + H(+)</text>
        <dbReference type="Rhea" id="RHEA:12665"/>
        <dbReference type="ChEBI" id="CHEBI:15378"/>
        <dbReference type="ChEBI" id="CHEBI:57287"/>
        <dbReference type="ChEBI" id="CHEBI:57288"/>
        <dbReference type="ChEBI" id="CHEBI:57921"/>
        <dbReference type="ChEBI" id="CHEBI:77452"/>
        <dbReference type="EC" id="2.3.1.81"/>
    </reaction>
</comment>
<dbReference type="PANTHER" id="PTHR11104">
    <property type="entry name" value="AMINOGLYCOSIDE N3-ACETYLTRANSFERASE"/>
    <property type="match status" value="1"/>
</dbReference>
<evidence type="ECO:0000256" key="5">
    <source>
        <dbReference type="RuleBase" id="RU365031"/>
    </source>
</evidence>
<dbReference type="InterPro" id="IPR028345">
    <property type="entry name" value="Antibiotic_NAT-like"/>
</dbReference>
<dbReference type="EMBL" id="BJCL01000022">
    <property type="protein sequence ID" value="GCL65937.1"/>
    <property type="molecule type" value="Genomic_DNA"/>
</dbReference>
<evidence type="ECO:0000256" key="4">
    <source>
        <dbReference type="ARBA" id="ARBA00023315"/>
    </source>
</evidence>
<evidence type="ECO:0000256" key="2">
    <source>
        <dbReference type="ARBA" id="ARBA00012882"/>
    </source>
</evidence>
<gene>
    <name evidence="6" type="ORF">AQPW35_50180</name>
</gene>
<keyword evidence="3 5" id="KW-0808">Transferase</keyword>
<proteinExistence type="inferred from homology"/>